<dbReference type="Proteomes" id="UP000095286">
    <property type="component" value="Unplaced"/>
</dbReference>
<protein>
    <submittedName>
        <fullName evidence="2">Osteopetrosis-associated transmembrane protein 1</fullName>
    </submittedName>
</protein>
<sequence>MFSRFLTINTILILFPHVFTDRLGQDWNINAPCQPYIEKFSLAISKMAECAANYTSPPKVCTQCIDQYINFKEMEYTMKHLNNVTATDKTPCSQVIYGQYLLSYVHEMANSLSRQIWDNSRCDSCLVIKWDFEGGDSRIIYDEKTVNFHNKLTDWRKCAINDTPTAEGDICKRCTGSFDELFNFYWKIYTEPGVDFCLDVETTMNDTMNIWHSIWKCPDDSKNDRKYDTTMVYSSTAAFILVIIFFYVGSYIQAEKTVRQFEDYSARPPIQIPRSRLISSSTFNDQVSDYSSLAPSFSIPEEN</sequence>
<evidence type="ECO:0000313" key="1">
    <source>
        <dbReference type="Proteomes" id="UP000095286"/>
    </source>
</evidence>
<dbReference type="WBParaSite" id="RSKR_0000585000.1">
    <property type="protein sequence ID" value="RSKR_0000585000.1"/>
    <property type="gene ID" value="RSKR_0000585000"/>
</dbReference>
<name>A0AC35U0E4_9BILA</name>
<organism evidence="1 2">
    <name type="scientific">Rhabditophanes sp. KR3021</name>
    <dbReference type="NCBI Taxonomy" id="114890"/>
    <lineage>
        <taxon>Eukaryota</taxon>
        <taxon>Metazoa</taxon>
        <taxon>Ecdysozoa</taxon>
        <taxon>Nematoda</taxon>
        <taxon>Chromadorea</taxon>
        <taxon>Rhabditida</taxon>
        <taxon>Tylenchina</taxon>
        <taxon>Panagrolaimomorpha</taxon>
        <taxon>Strongyloidoidea</taxon>
        <taxon>Alloionematidae</taxon>
        <taxon>Rhabditophanes</taxon>
    </lineage>
</organism>
<reference evidence="2" key="1">
    <citation type="submission" date="2016-11" db="UniProtKB">
        <authorList>
            <consortium name="WormBaseParasite"/>
        </authorList>
    </citation>
    <scope>IDENTIFICATION</scope>
    <source>
        <strain evidence="2">KR3021</strain>
    </source>
</reference>
<proteinExistence type="predicted"/>
<evidence type="ECO:0000313" key="2">
    <source>
        <dbReference type="WBParaSite" id="RSKR_0000585000.1"/>
    </source>
</evidence>
<accession>A0AC35U0E4</accession>